<feature type="compositionally biased region" description="Polar residues" evidence="1">
    <location>
        <begin position="359"/>
        <end position="388"/>
    </location>
</feature>
<sequence>MSLKPLGLQNPLLSPSSLGANFQPLQPLRPLGQNLKPLSQFLQFSLLESSYLGEDVDMGNWGDEKLPYLANNPSETQLTESAGIGDHRIPSTKSNLPESSTKNLTQTSVRRSETNKNQQSNSNLQATSLESSTENIANLKPLGLSKPLVQQSDFIISPSVTESLEKQQTNVEEISNTEVVRGSWQNLDVSDDVGNDVNDVNDVRSSSTLPTTNLTTSTTKDTTLGENQENISLTSLTTNQSVNENATSQSNLVSPKLETTTTEDATLGKNQENISLTSPTTNQSVNENATSQLNLLSPQLETATNLTTSTTEDTTLGENKENISLTSPITKQSVNKDATSPSNLVSPKLETTTTEDTTSGENQENISLTSPITKQSVNEDATSQSNLVSSKLETTTNLTTSTTEDATSGENQENISLTSPTTNQSVNEDVTSQSNLVSPKLETTTTEDATSGKNQENISLISLTTNQSVNENATSPSNLVSSKLETATNLTTSTTADTTLGENQENISLTSPITNQSVNENATSPSNLVSPKLETANFASEIIETTSKTTNNIPDSWSNISELIGENTDDNSENLPPLNPLGYGKPLSNTNKFILPKLSLTSETEEQSNNTQKTSPTENFNFANDVPNSWSNISELLGENFIKPPESNLTEDEFALETNEPYYTLSSTNISNSDYSEIANTSLSADRQETNQQLTANIYSKDSSISEEKLEILAQKVYTLLRQRLEIEQERYGKSCVGYPIWLGNLTSSFGTSAKVKLAQKSTPRSRTADETGEVSAVDNKLQTLTREVYYLIRQKLEIERERQGRYYVGRLNR</sequence>
<dbReference type="RefSeq" id="WP_413278051.1">
    <property type="nucleotide sequence ID" value="NZ_JBHFNT010000116.1"/>
</dbReference>
<gene>
    <name evidence="2" type="ORF">ACE1CA_14020</name>
</gene>
<feature type="compositionally biased region" description="Low complexity" evidence="1">
    <location>
        <begin position="300"/>
        <end position="317"/>
    </location>
</feature>
<feature type="compositionally biased region" description="Low complexity" evidence="1">
    <location>
        <begin position="389"/>
        <end position="408"/>
    </location>
</feature>
<evidence type="ECO:0000256" key="1">
    <source>
        <dbReference type="SAM" id="MobiDB-lite"/>
    </source>
</evidence>
<evidence type="ECO:0000313" key="2">
    <source>
        <dbReference type="EMBL" id="MFB2835644.1"/>
    </source>
</evidence>
<feature type="compositionally biased region" description="Polar residues" evidence="1">
    <location>
        <begin position="91"/>
        <end position="129"/>
    </location>
</feature>
<dbReference type="EMBL" id="JBHFNT010000116">
    <property type="protein sequence ID" value="MFB2835644.1"/>
    <property type="molecule type" value="Genomic_DNA"/>
</dbReference>
<feature type="region of interest" description="Disordered" evidence="1">
    <location>
        <begin position="188"/>
        <end position="285"/>
    </location>
</feature>
<feature type="region of interest" description="Disordered" evidence="1">
    <location>
        <begin position="297"/>
        <end position="457"/>
    </location>
</feature>
<organism evidence="2 3">
    <name type="scientific">Floridaenema evergladense BLCC-F167</name>
    <dbReference type="NCBI Taxonomy" id="3153639"/>
    <lineage>
        <taxon>Bacteria</taxon>
        <taxon>Bacillati</taxon>
        <taxon>Cyanobacteriota</taxon>
        <taxon>Cyanophyceae</taxon>
        <taxon>Oscillatoriophycideae</taxon>
        <taxon>Aerosakkonematales</taxon>
        <taxon>Aerosakkonemataceae</taxon>
        <taxon>Floridanema</taxon>
        <taxon>Floridanema evergladense</taxon>
    </lineage>
</organism>
<feature type="compositionally biased region" description="Polar residues" evidence="1">
    <location>
        <begin position="322"/>
        <end position="345"/>
    </location>
</feature>
<name>A0ABV4WKM1_9CYAN</name>
<comment type="caution">
    <text evidence="2">The sequence shown here is derived from an EMBL/GenBank/DDBJ whole genome shotgun (WGS) entry which is preliminary data.</text>
</comment>
<protein>
    <submittedName>
        <fullName evidence="2">Uncharacterized protein</fullName>
    </submittedName>
</protein>
<feature type="compositionally biased region" description="Polar residues" evidence="1">
    <location>
        <begin position="409"/>
        <end position="457"/>
    </location>
</feature>
<feature type="compositionally biased region" description="Low complexity" evidence="1">
    <location>
        <begin position="195"/>
        <end position="224"/>
    </location>
</feature>
<feature type="compositionally biased region" description="Polar residues" evidence="1">
    <location>
        <begin position="225"/>
        <end position="285"/>
    </location>
</feature>
<proteinExistence type="predicted"/>
<dbReference type="Proteomes" id="UP001576780">
    <property type="component" value="Unassembled WGS sequence"/>
</dbReference>
<feature type="region of interest" description="Disordered" evidence="1">
    <location>
        <begin position="81"/>
        <end position="129"/>
    </location>
</feature>
<accession>A0ABV4WKM1</accession>
<feature type="region of interest" description="Disordered" evidence="1">
    <location>
        <begin position="601"/>
        <end position="625"/>
    </location>
</feature>
<keyword evidence="3" id="KW-1185">Reference proteome</keyword>
<evidence type="ECO:0000313" key="3">
    <source>
        <dbReference type="Proteomes" id="UP001576780"/>
    </source>
</evidence>
<reference evidence="2 3" key="1">
    <citation type="submission" date="2024-09" db="EMBL/GenBank/DDBJ databases">
        <title>Floridaenema gen nov. (Aerosakkonemataceae, Aerosakkonematales ord. nov., Cyanobacteria) from benthic tropical and subtropical fresh waters, with the description of four new species.</title>
        <authorList>
            <person name="Moretto J.A."/>
            <person name="Berthold D.E."/>
            <person name="Lefler F.W."/>
            <person name="Huang I.-S."/>
            <person name="Laughinghouse H. IV."/>
        </authorList>
    </citation>
    <scope>NUCLEOTIDE SEQUENCE [LARGE SCALE GENOMIC DNA]</scope>
    <source>
        <strain evidence="2 3">BLCC-F167</strain>
    </source>
</reference>